<feature type="region of interest" description="Disordered" evidence="17">
    <location>
        <begin position="39"/>
        <end position="59"/>
    </location>
</feature>
<keyword evidence="13 18" id="KW-0472">Membrane</keyword>
<keyword evidence="19" id="KW-0830">Ubiquinone</keyword>
<evidence type="ECO:0000313" key="20">
    <source>
        <dbReference type="Proteomes" id="UP000054359"/>
    </source>
</evidence>
<evidence type="ECO:0000256" key="14">
    <source>
        <dbReference type="ARBA" id="ARBA00030753"/>
    </source>
</evidence>
<comment type="function">
    <text evidence="1">Accessory subunit of the mitochondrial membrane respiratory chain NADH dehydrogenase (Complex I), that is believed not to be involved in catalysis. Complex I functions in the transfer of electrons from NADH to the respiratory chain. The immediate electron acceptor for the enzyme is believed to be ubiquinone.</text>
</comment>
<gene>
    <name evidence="19" type="ORF">X975_14655</name>
</gene>
<keyword evidence="12" id="KW-0496">Mitochondrion</keyword>
<comment type="similarity">
    <text evidence="3">Belongs to the complex I NDUFB11 subunit family.</text>
</comment>
<keyword evidence="20" id="KW-1185">Reference proteome</keyword>
<keyword evidence="5" id="KW-0813">Transport</keyword>
<evidence type="ECO:0000256" key="3">
    <source>
        <dbReference type="ARBA" id="ARBA00008915"/>
    </source>
</evidence>
<evidence type="ECO:0000256" key="5">
    <source>
        <dbReference type="ARBA" id="ARBA00022448"/>
    </source>
</evidence>
<organism evidence="19 20">
    <name type="scientific">Stegodyphus mimosarum</name>
    <name type="common">African social velvet spider</name>
    <dbReference type="NCBI Taxonomy" id="407821"/>
    <lineage>
        <taxon>Eukaryota</taxon>
        <taxon>Metazoa</taxon>
        <taxon>Ecdysozoa</taxon>
        <taxon>Arthropoda</taxon>
        <taxon>Chelicerata</taxon>
        <taxon>Arachnida</taxon>
        <taxon>Araneae</taxon>
        <taxon>Araneomorphae</taxon>
        <taxon>Entelegynae</taxon>
        <taxon>Eresoidea</taxon>
        <taxon>Eresidae</taxon>
        <taxon>Stegodyphus</taxon>
    </lineage>
</organism>
<protein>
    <recommendedName>
        <fullName evidence="4">NADH dehydrogenase [ubiquinone] 1 beta subcomplex subunit 11, mitochondrial</fullName>
    </recommendedName>
    <alternativeName>
        <fullName evidence="15">Complex I-ESSS</fullName>
    </alternativeName>
    <alternativeName>
        <fullName evidence="14">NADH-ubiquinone oxidoreductase ESSS subunit</fullName>
    </alternativeName>
</protein>
<dbReference type="STRING" id="407821.A0A087TLE2"/>
<feature type="transmembrane region" description="Helical" evidence="18">
    <location>
        <begin position="87"/>
        <end position="107"/>
    </location>
</feature>
<keyword evidence="9" id="KW-0809">Transit peptide</keyword>
<dbReference type="EMBL" id="KK115749">
    <property type="protein sequence ID" value="KFM65931.1"/>
    <property type="molecule type" value="Genomic_DNA"/>
</dbReference>
<evidence type="ECO:0000256" key="11">
    <source>
        <dbReference type="ARBA" id="ARBA00022989"/>
    </source>
</evidence>
<evidence type="ECO:0000256" key="6">
    <source>
        <dbReference type="ARBA" id="ARBA00022660"/>
    </source>
</evidence>
<evidence type="ECO:0000256" key="16">
    <source>
        <dbReference type="ARBA" id="ARBA00046528"/>
    </source>
</evidence>
<dbReference type="InterPro" id="IPR019329">
    <property type="entry name" value="NADH_UbQ_OxRdtase_ESSS_su"/>
</dbReference>
<evidence type="ECO:0000256" key="2">
    <source>
        <dbReference type="ARBA" id="ARBA00004434"/>
    </source>
</evidence>
<dbReference type="OMA" id="DTKPRYW"/>
<evidence type="ECO:0000256" key="9">
    <source>
        <dbReference type="ARBA" id="ARBA00022946"/>
    </source>
</evidence>
<evidence type="ECO:0000256" key="12">
    <source>
        <dbReference type="ARBA" id="ARBA00023128"/>
    </source>
</evidence>
<evidence type="ECO:0000256" key="13">
    <source>
        <dbReference type="ARBA" id="ARBA00023136"/>
    </source>
</evidence>
<name>A0A087TLE2_STEMI</name>
<comment type="subcellular location">
    <subcellularLocation>
        <location evidence="2">Mitochondrion inner membrane</location>
        <topology evidence="2">Single-pass membrane protein</topology>
    </subcellularLocation>
</comment>
<evidence type="ECO:0000256" key="1">
    <source>
        <dbReference type="ARBA" id="ARBA00003195"/>
    </source>
</evidence>
<evidence type="ECO:0000256" key="4">
    <source>
        <dbReference type="ARBA" id="ARBA00018632"/>
    </source>
</evidence>
<sequence length="160" mass="18400">MAYATLSRLSRICLRNVSRISTSSAASISTSKKNKDTLVYPDDLFPKKQPPPPRTVEDFAETKNPKSWISYGFDENDYEEDRFQSNYLYFLLISVLICGGTFLLAYAPDFQDKDWIAREARLELHRRETLGLPLVDKNYIDPEKIVLPTDEELGDTEIII</sequence>
<evidence type="ECO:0000313" key="19">
    <source>
        <dbReference type="EMBL" id="KFM65931.1"/>
    </source>
</evidence>
<dbReference type="GO" id="GO:0005743">
    <property type="term" value="C:mitochondrial inner membrane"/>
    <property type="evidence" value="ECO:0007669"/>
    <property type="project" value="UniProtKB-SubCell"/>
</dbReference>
<evidence type="ECO:0000256" key="18">
    <source>
        <dbReference type="SAM" id="Phobius"/>
    </source>
</evidence>
<keyword evidence="11 18" id="KW-1133">Transmembrane helix</keyword>
<evidence type="ECO:0000256" key="10">
    <source>
        <dbReference type="ARBA" id="ARBA00022982"/>
    </source>
</evidence>
<dbReference type="Proteomes" id="UP000054359">
    <property type="component" value="Unassembled WGS sequence"/>
</dbReference>
<dbReference type="PANTHER" id="PTHR13327">
    <property type="entry name" value="NADH-UBIQUINONE OXIDOREDUCTASE ESSS SUBUNIT, MITOCHONDRIAL PRECURSOR"/>
    <property type="match status" value="1"/>
</dbReference>
<keyword evidence="8" id="KW-0999">Mitochondrion inner membrane</keyword>
<dbReference type="OrthoDB" id="5917019at2759"/>
<dbReference type="PANTHER" id="PTHR13327:SF0">
    <property type="entry name" value="NADH DEHYDROGENASE [UBIQUINONE] 1 BETA SUBCOMPLEX SUBUNIT 11, MITOCHONDRIAL"/>
    <property type="match status" value="1"/>
</dbReference>
<reference evidence="19 20" key="1">
    <citation type="submission" date="2013-11" db="EMBL/GenBank/DDBJ databases">
        <title>Genome sequencing of Stegodyphus mimosarum.</title>
        <authorList>
            <person name="Bechsgaard J."/>
        </authorList>
    </citation>
    <scope>NUCLEOTIDE SEQUENCE [LARGE SCALE GENOMIC DNA]</scope>
</reference>
<dbReference type="AlphaFoldDB" id="A0A087TLE2"/>
<proteinExistence type="inferred from homology"/>
<accession>A0A087TLE2</accession>
<feature type="non-terminal residue" evidence="19">
    <location>
        <position position="160"/>
    </location>
</feature>
<comment type="subunit">
    <text evidence="16">Complex I is composed of 45 different subunits. Interacts with BCAP31.</text>
</comment>
<evidence type="ECO:0000256" key="8">
    <source>
        <dbReference type="ARBA" id="ARBA00022792"/>
    </source>
</evidence>
<dbReference type="Pfam" id="PF10183">
    <property type="entry name" value="ESSS"/>
    <property type="match status" value="1"/>
</dbReference>
<keyword evidence="7 18" id="KW-0812">Transmembrane</keyword>
<evidence type="ECO:0000256" key="17">
    <source>
        <dbReference type="SAM" id="MobiDB-lite"/>
    </source>
</evidence>
<keyword evidence="10" id="KW-0249">Electron transport</keyword>
<evidence type="ECO:0000256" key="15">
    <source>
        <dbReference type="ARBA" id="ARBA00031387"/>
    </source>
</evidence>
<evidence type="ECO:0000256" key="7">
    <source>
        <dbReference type="ARBA" id="ARBA00022692"/>
    </source>
</evidence>
<keyword evidence="6" id="KW-0679">Respiratory chain</keyword>